<dbReference type="Gene3D" id="2.40.160.60">
    <property type="entry name" value="Outer membrane protein transport protein (OMPP1/FadL/TodX)"/>
    <property type="match status" value="1"/>
</dbReference>
<feature type="chain" id="PRO_5021826544" description="Long-chain fatty acid transport protein" evidence="1">
    <location>
        <begin position="21"/>
        <end position="434"/>
    </location>
</feature>
<evidence type="ECO:0008006" key="4">
    <source>
        <dbReference type="Google" id="ProtNLM"/>
    </source>
</evidence>
<sequence>MKKLLFVALLLCFCSTAALAQSEDQQATSGSVYSKLGIGFPSGTANISSRSMGLTGVSYDETSVASLTNPAHWGNTVYGLGYGGVGITSYTASEGNSEATNVNFGMSQFQLQLPLVRGRFGMSASFSPVTQSNFRNYQENVKYVGEGAAQDTLLYGIENRGNGGANRAELGFGWRITPNISVGYAASVVFVSLDDAYTGVFANTDYQAVGYTLETSGSGFGNRFGAHIRVPGLLGSEDQLGIGASVNLPVSVDAERKQTADMGVRSLSTKDGENLGSGTITLPMTINAGLSYHPNRLTMFATEGTYERWSNFDNDFKPSESDLFVDRYKFGLGFQYFPYITGSNKFLSQFKYRIGGSYDTGHLQIQGEKINTLKLSVGLGILSPGSNTSNSSIDLSFEYGIRGTKSTDLVKEQIWGVRLSLNLSELMFYRPKLQ</sequence>
<evidence type="ECO:0000256" key="1">
    <source>
        <dbReference type="SAM" id="SignalP"/>
    </source>
</evidence>
<keyword evidence="1" id="KW-0732">Signal</keyword>
<proteinExistence type="predicted"/>
<dbReference type="RefSeq" id="WP_142715449.1">
    <property type="nucleotide sequence ID" value="NZ_FXTH01000015.1"/>
</dbReference>
<gene>
    <name evidence="2" type="ORF">SAMN06265218_11534</name>
</gene>
<keyword evidence="3" id="KW-1185">Reference proteome</keyword>
<dbReference type="Proteomes" id="UP000317593">
    <property type="component" value="Unassembled WGS sequence"/>
</dbReference>
<protein>
    <recommendedName>
        <fullName evidence="4">Long-chain fatty acid transport protein</fullName>
    </recommendedName>
</protein>
<organism evidence="2 3">
    <name type="scientific">Fodinibius sediminis</name>
    <dbReference type="NCBI Taxonomy" id="1214077"/>
    <lineage>
        <taxon>Bacteria</taxon>
        <taxon>Pseudomonadati</taxon>
        <taxon>Balneolota</taxon>
        <taxon>Balneolia</taxon>
        <taxon>Balneolales</taxon>
        <taxon>Balneolaceae</taxon>
        <taxon>Fodinibius</taxon>
    </lineage>
</organism>
<dbReference type="EMBL" id="FXTH01000015">
    <property type="protein sequence ID" value="SMO81837.1"/>
    <property type="molecule type" value="Genomic_DNA"/>
</dbReference>
<evidence type="ECO:0000313" key="2">
    <source>
        <dbReference type="EMBL" id="SMO81837.1"/>
    </source>
</evidence>
<accession>A0A521ED31</accession>
<name>A0A521ED31_9BACT</name>
<dbReference type="AlphaFoldDB" id="A0A521ED31"/>
<evidence type="ECO:0000313" key="3">
    <source>
        <dbReference type="Proteomes" id="UP000317593"/>
    </source>
</evidence>
<feature type="signal peptide" evidence="1">
    <location>
        <begin position="1"/>
        <end position="20"/>
    </location>
</feature>
<reference evidence="2 3" key="1">
    <citation type="submission" date="2017-05" db="EMBL/GenBank/DDBJ databases">
        <authorList>
            <person name="Varghese N."/>
            <person name="Submissions S."/>
        </authorList>
    </citation>
    <scope>NUCLEOTIDE SEQUENCE [LARGE SCALE GENOMIC DNA]</scope>
    <source>
        <strain evidence="2 3">DSM 21194</strain>
    </source>
</reference>
<dbReference type="OrthoDB" id="1523839at2"/>